<evidence type="ECO:0000256" key="1">
    <source>
        <dbReference type="SAM" id="SignalP"/>
    </source>
</evidence>
<dbReference type="STRING" id="1763537.ULVI_15000"/>
<evidence type="ECO:0000259" key="2">
    <source>
        <dbReference type="Pfam" id="PF19783"/>
    </source>
</evidence>
<dbReference type="Proteomes" id="UP000077013">
    <property type="component" value="Unassembled WGS sequence"/>
</dbReference>
<organism evidence="3 4">
    <name type="scientific">Cochleicola gelatinilyticus</name>
    <dbReference type="NCBI Taxonomy" id="1763537"/>
    <lineage>
        <taxon>Bacteria</taxon>
        <taxon>Pseudomonadati</taxon>
        <taxon>Bacteroidota</taxon>
        <taxon>Flavobacteriia</taxon>
        <taxon>Flavobacteriales</taxon>
        <taxon>Flavobacteriaceae</taxon>
        <taxon>Cochleicola</taxon>
    </lineage>
</organism>
<keyword evidence="4" id="KW-1185">Reference proteome</keyword>
<dbReference type="Pfam" id="PF19783">
    <property type="entry name" value="DUF6268"/>
    <property type="match status" value="1"/>
</dbReference>
<feature type="domain" description="DUF6268" evidence="2">
    <location>
        <begin position="93"/>
        <end position="292"/>
    </location>
</feature>
<comment type="caution">
    <text evidence="3">The sequence shown here is derived from an EMBL/GenBank/DDBJ whole genome shotgun (WGS) entry which is preliminary data.</text>
</comment>
<feature type="signal peptide" evidence="1">
    <location>
        <begin position="1"/>
        <end position="20"/>
    </location>
</feature>
<dbReference type="InterPro" id="IPR046235">
    <property type="entry name" value="DUF6268"/>
</dbReference>
<dbReference type="OrthoDB" id="1114906at2"/>
<dbReference type="EMBL" id="LRXL01000053">
    <property type="protein sequence ID" value="OAB75781.1"/>
    <property type="molecule type" value="Genomic_DNA"/>
</dbReference>
<feature type="chain" id="PRO_5007885940" description="DUF6268 domain-containing protein" evidence="1">
    <location>
        <begin position="21"/>
        <end position="294"/>
    </location>
</feature>
<evidence type="ECO:0000313" key="4">
    <source>
        <dbReference type="Proteomes" id="UP000077013"/>
    </source>
</evidence>
<evidence type="ECO:0000313" key="3">
    <source>
        <dbReference type="EMBL" id="OAB75781.1"/>
    </source>
</evidence>
<reference evidence="3 4" key="1">
    <citation type="submission" date="2016-02" db="EMBL/GenBank/DDBJ databases">
        <title>Ulvibacter sp. LPB0005, isolated from Thais luteostoma.</title>
        <authorList>
            <person name="Shin S.-K."/>
            <person name="Yi H."/>
        </authorList>
    </citation>
    <scope>NUCLEOTIDE SEQUENCE [LARGE SCALE GENOMIC DNA]</scope>
    <source>
        <strain evidence="3 4">LPB0005</strain>
    </source>
</reference>
<protein>
    <recommendedName>
        <fullName evidence="2">DUF6268 domain-containing protein</fullName>
    </recommendedName>
</protein>
<sequence length="294" mass="33621">MKKYIVVLSVLLTMSGVVCAQTTDLARIEYTYFPQDQSENSFARFRTFVNVPIKLSEDGYLIPGFEYRNINLKLRDELPFPTDNERFQSFTPSLGYTNKMKNDWRYAAKVGLKIASDFEGDASSDDYIYEGAVYFIKDKTGPDEKNPSMKPWRLILGLAYSTTAGRPFPLPIINYYREFHPDWSFSAGIPKSNIKYKLNEKSALQAFVTLDGFFANIRNNVNVAPQGIGENISMTTVLSGLGYEYEFVDHLLFYVYFGHTIVNDIRLRDGNGDDVYTINDQNNFYGRTGIKVKI</sequence>
<gene>
    <name evidence="3" type="ORF">ULVI_15000</name>
</gene>
<keyword evidence="1" id="KW-0732">Signal</keyword>
<dbReference type="AlphaFoldDB" id="A0A167EQN8"/>
<proteinExistence type="predicted"/>
<dbReference type="RefSeq" id="WP_068593620.1">
    <property type="nucleotide sequence ID" value="NZ_LRXL01000053.1"/>
</dbReference>
<accession>A0A167EQN8</accession>
<name>A0A167EQN8_9FLAO</name>